<evidence type="ECO:0000259" key="2">
    <source>
        <dbReference type="PROSITE" id="PS51208"/>
    </source>
</evidence>
<reference evidence="3 4" key="1">
    <citation type="submission" date="2019-11" db="EMBL/GenBank/DDBJ databases">
        <title>Pseudmonas karstica sp. nov. and Pseudomonas spelaei sp. nov. from caves.</title>
        <authorList>
            <person name="Zeman M."/>
        </authorList>
    </citation>
    <scope>NUCLEOTIDE SEQUENCE [LARGE SCALE GENOMIC DNA]</scope>
    <source>
        <strain evidence="3 4">CCM 7891</strain>
    </source>
</reference>
<dbReference type="InterPro" id="IPR005546">
    <property type="entry name" value="Autotransporte_beta"/>
</dbReference>
<evidence type="ECO:0000313" key="4">
    <source>
        <dbReference type="Proteomes" id="UP000431485"/>
    </source>
</evidence>
<dbReference type="AlphaFoldDB" id="A0A7X2UVH5"/>
<keyword evidence="1" id="KW-0732">Signal</keyword>
<feature type="chain" id="PRO_5030551559" evidence="1">
    <location>
        <begin position="24"/>
        <end position="985"/>
    </location>
</feature>
<evidence type="ECO:0000256" key="1">
    <source>
        <dbReference type="SAM" id="SignalP"/>
    </source>
</evidence>
<evidence type="ECO:0000313" key="3">
    <source>
        <dbReference type="EMBL" id="MTD17651.1"/>
    </source>
</evidence>
<dbReference type="Gene3D" id="2.40.128.130">
    <property type="entry name" value="Autotransporter beta-domain"/>
    <property type="match status" value="1"/>
</dbReference>
<dbReference type="OrthoDB" id="5760545at2"/>
<dbReference type="PROSITE" id="PS51208">
    <property type="entry name" value="AUTOTRANSPORTER"/>
    <property type="match status" value="1"/>
</dbReference>
<dbReference type="NCBIfam" id="TIGR01414">
    <property type="entry name" value="autotrans_barl"/>
    <property type="match status" value="1"/>
</dbReference>
<dbReference type="SMART" id="SM00869">
    <property type="entry name" value="Autotransporter"/>
    <property type="match status" value="1"/>
</dbReference>
<keyword evidence="4" id="KW-1185">Reference proteome</keyword>
<dbReference type="SUPFAM" id="SSF103515">
    <property type="entry name" value="Autotransporter"/>
    <property type="match status" value="1"/>
</dbReference>
<dbReference type="PROSITE" id="PS00430">
    <property type="entry name" value="TONB_DEPENDENT_REC_1"/>
    <property type="match status" value="1"/>
</dbReference>
<dbReference type="GO" id="GO:0019867">
    <property type="term" value="C:outer membrane"/>
    <property type="evidence" value="ECO:0007669"/>
    <property type="project" value="InterPro"/>
</dbReference>
<dbReference type="Pfam" id="PF03797">
    <property type="entry name" value="Autotransporter"/>
    <property type="match status" value="1"/>
</dbReference>
<dbReference type="RefSeq" id="WP_154741418.1">
    <property type="nucleotide sequence ID" value="NZ_JBHSTG010000004.1"/>
</dbReference>
<organism evidence="3 4">
    <name type="scientific">Pseudomonas karstica</name>
    <dbReference type="NCBI Taxonomy" id="1055468"/>
    <lineage>
        <taxon>Bacteria</taxon>
        <taxon>Pseudomonadati</taxon>
        <taxon>Pseudomonadota</taxon>
        <taxon>Gammaproteobacteria</taxon>
        <taxon>Pseudomonadales</taxon>
        <taxon>Pseudomonadaceae</taxon>
        <taxon>Pseudomonas</taxon>
    </lineage>
</organism>
<dbReference type="InterPro" id="IPR006315">
    <property type="entry name" value="OM_autotransptr_brl_dom"/>
</dbReference>
<dbReference type="Proteomes" id="UP000431485">
    <property type="component" value="Unassembled WGS sequence"/>
</dbReference>
<dbReference type="EMBL" id="WLYI01000001">
    <property type="protein sequence ID" value="MTD17651.1"/>
    <property type="molecule type" value="Genomic_DNA"/>
</dbReference>
<feature type="signal peptide" evidence="1">
    <location>
        <begin position="1"/>
        <end position="23"/>
    </location>
</feature>
<proteinExistence type="predicted"/>
<dbReference type="InterPro" id="IPR010916">
    <property type="entry name" value="TonB_box_CS"/>
</dbReference>
<feature type="domain" description="Autotransporter" evidence="2">
    <location>
        <begin position="709"/>
        <end position="985"/>
    </location>
</feature>
<gene>
    <name evidence="3" type="ORF">GIR22_00625</name>
</gene>
<comment type="caution">
    <text evidence="3">The sequence shown here is derived from an EMBL/GenBank/DDBJ whole genome shotgun (WGS) entry which is preliminary data.</text>
</comment>
<sequence>MPSRPHRLALAIALLSSSGLVAAKSIQLDTPSSTAQSLGGSDSLTVSASGSISTTKVAVKLKDGTSGQGVLIENAGKITSTEGRAIDSSGDLAGTRNYSIYNRASGVIQGANDALRIDSEFASGSLLIDNSGTIHSSTGQGLDLDAIRSNSVVTTIINRAGGLIRGETSDGMKTGANASITNYGKISTGDTFSRDDKFDGVDIDSASGVSVTNYGTISGGRHGITTDLGATLTNYGTVIGRNGSGFGSDGDGRVINHGTITGAFSGLQPDGDGDGVDIDKIAHIENYGVIEGAGAGGVDKNGFANGSEGIALGGGYVFNGVGARVSGADNAILVDDGSNGAGLAATTLENYGTIEGLNGFGVKFVGGFADTVVNGGTLRGSNGLALDLGGGDDSLTLRHGSRFVGVVDGGDGYDRLSLDDSAGGSFGDSRNLEWLDVKQGTWTLTGSGDFSDGSEISSGAKLINQGGIAGDVTVDEGGIYAGGGTVGSLRVLGTLQTNTALGTATITHDLSMTSGSTLAYGVNADGSSAPIKVGGAANLNGATLAINPGEGTYPWQSQYTVLQAGSVNGTFSQVTSDYAFLTPTLSYSPTQVDLTYTRNDVAFSQFANTGNGASAANSLATLGKNNALYNALLNTTTGTAGAAIEQLAGSSTANLTSATLGASSQVGNSMLAAMHQLGGGAGLLVGVEPEDTPALAATGVPAQARNLNDPNARGRLWLQGIGSYGKLDGDHASNGLTQRTRGSVLGADWALGSEWRVGVLGGYSKTDLDSSGADGSVNSWHTGIYAMRQSGPLALRLGAAYSGHQGDSKRTVAFNGFNDRPKADYDANSQQAFAEVGYAMGSGRLSVEPFANLSYQRYHRDSYTEKGGAAALRVEGQTQDNFSSTFGLRLAHLSQLENGISLTPRVSAGWKHTYGDVDSNTRQAFLMGGTAFNVEGSALDRDSLLVEAGLDVGLSVRHTLGIGYSGEIGSNSRNHGLIGQWQMSF</sequence>
<dbReference type="InterPro" id="IPR036709">
    <property type="entry name" value="Autotransporte_beta_dom_sf"/>
</dbReference>
<accession>A0A7X2UVH5</accession>
<protein>
    <submittedName>
        <fullName evidence="3">Autotransporter domain-containing protein</fullName>
    </submittedName>
</protein>
<name>A0A7X2UVH5_9PSED</name>